<proteinExistence type="predicted"/>
<dbReference type="AlphaFoldDB" id="A0A834HUH1"/>
<evidence type="ECO:0000313" key="1">
    <source>
        <dbReference type="EMBL" id="KAF7267693.1"/>
    </source>
</evidence>
<dbReference type="SUPFAM" id="SSF82895">
    <property type="entry name" value="TSP-1 type 1 repeat"/>
    <property type="match status" value="1"/>
</dbReference>
<dbReference type="InterPro" id="IPR000884">
    <property type="entry name" value="TSP1_rpt"/>
</dbReference>
<accession>A0A834HUH1</accession>
<sequence>MSRPLCQNRLTGDEVEEELCNDSQKPDTTVVECNIHTCPPKWHTSDWGPCSVSCGGGSKLRQVDCIEESNNTKIKVSNNTCKAVGRK</sequence>
<dbReference type="PROSITE" id="PS50092">
    <property type="entry name" value="TSP1"/>
    <property type="match status" value="1"/>
</dbReference>
<keyword evidence="2" id="KW-1185">Reference proteome</keyword>
<dbReference type="Gene3D" id="2.20.100.10">
    <property type="entry name" value="Thrombospondin type-1 (TSP1) repeat"/>
    <property type="match status" value="1"/>
</dbReference>
<evidence type="ECO:0000313" key="2">
    <source>
        <dbReference type="Proteomes" id="UP000625711"/>
    </source>
</evidence>
<gene>
    <name evidence="1" type="ORF">GWI33_019181</name>
</gene>
<dbReference type="EMBL" id="JAACXV010014401">
    <property type="protein sequence ID" value="KAF7267693.1"/>
    <property type="molecule type" value="Genomic_DNA"/>
</dbReference>
<reference evidence="1" key="1">
    <citation type="submission" date="2020-08" db="EMBL/GenBank/DDBJ databases">
        <title>Genome sequencing and assembly of the red palm weevil Rhynchophorus ferrugineus.</title>
        <authorList>
            <person name="Dias G.B."/>
            <person name="Bergman C.M."/>
            <person name="Manee M."/>
        </authorList>
    </citation>
    <scope>NUCLEOTIDE SEQUENCE</scope>
    <source>
        <strain evidence="1">AA-2017</strain>
        <tissue evidence="1">Whole larva</tissue>
    </source>
</reference>
<dbReference type="Proteomes" id="UP000625711">
    <property type="component" value="Unassembled WGS sequence"/>
</dbReference>
<comment type="caution">
    <text evidence="1">The sequence shown here is derived from an EMBL/GenBank/DDBJ whole genome shotgun (WGS) entry which is preliminary data.</text>
</comment>
<dbReference type="InterPro" id="IPR036383">
    <property type="entry name" value="TSP1_rpt_sf"/>
</dbReference>
<dbReference type="Pfam" id="PF19030">
    <property type="entry name" value="TSP1_ADAMTS"/>
    <property type="match status" value="1"/>
</dbReference>
<name>A0A834HUH1_RHYFE</name>
<dbReference type="OrthoDB" id="5948003at2759"/>
<organism evidence="1 2">
    <name type="scientific">Rhynchophorus ferrugineus</name>
    <name type="common">Red palm weevil</name>
    <name type="synonym">Curculio ferrugineus</name>
    <dbReference type="NCBI Taxonomy" id="354439"/>
    <lineage>
        <taxon>Eukaryota</taxon>
        <taxon>Metazoa</taxon>
        <taxon>Ecdysozoa</taxon>
        <taxon>Arthropoda</taxon>
        <taxon>Hexapoda</taxon>
        <taxon>Insecta</taxon>
        <taxon>Pterygota</taxon>
        <taxon>Neoptera</taxon>
        <taxon>Endopterygota</taxon>
        <taxon>Coleoptera</taxon>
        <taxon>Polyphaga</taxon>
        <taxon>Cucujiformia</taxon>
        <taxon>Curculionidae</taxon>
        <taxon>Dryophthorinae</taxon>
        <taxon>Rhynchophorus</taxon>
    </lineage>
</organism>
<protein>
    <submittedName>
        <fullName evidence="1">Uncharacterized protein</fullName>
    </submittedName>
</protein>